<evidence type="ECO:0000313" key="2">
    <source>
        <dbReference type="Proteomes" id="UP001222770"/>
    </source>
</evidence>
<proteinExistence type="predicted"/>
<comment type="caution">
    <text evidence="1">The sequence shown here is derived from an EMBL/GenBank/DDBJ whole genome shotgun (WGS) entry which is preliminary data.</text>
</comment>
<sequence>MHRVHHFASSAAALSALRDNQVEPQDVLLVTDECVVATAGPTPFAVTVEAGSFAVLDDAAADDNGMIAGVPMDTVVKAVDEAVRHYMPLADPFVPYATLPLRSSGCALAHSFTFDEILLVAEAINHRARRFAEKLAQSPDDHVARSVWIASIAQLETARHKLLEGSFGPGAGEGSPALPA</sequence>
<organism evidence="1 2">
    <name type="scientific">Novosphingobium cyanobacteriorum</name>
    <dbReference type="NCBI Taxonomy" id="3024215"/>
    <lineage>
        <taxon>Bacteria</taxon>
        <taxon>Pseudomonadati</taxon>
        <taxon>Pseudomonadota</taxon>
        <taxon>Alphaproteobacteria</taxon>
        <taxon>Sphingomonadales</taxon>
        <taxon>Sphingomonadaceae</taxon>
        <taxon>Novosphingobium</taxon>
    </lineage>
</organism>
<gene>
    <name evidence="1" type="ORF">POM99_06235</name>
</gene>
<keyword evidence="2" id="KW-1185">Reference proteome</keyword>
<protein>
    <submittedName>
        <fullName evidence="1">Uncharacterized protein</fullName>
    </submittedName>
</protein>
<dbReference type="EMBL" id="JAROCY010000005">
    <property type="protein sequence ID" value="MDF8332790.1"/>
    <property type="molecule type" value="Genomic_DNA"/>
</dbReference>
<name>A0ABT6CI88_9SPHN</name>
<evidence type="ECO:0000313" key="1">
    <source>
        <dbReference type="EMBL" id="MDF8332790.1"/>
    </source>
</evidence>
<dbReference type="Proteomes" id="UP001222770">
    <property type="component" value="Unassembled WGS sequence"/>
</dbReference>
<dbReference type="RefSeq" id="WP_277276002.1">
    <property type="nucleotide sequence ID" value="NZ_JAROCY010000005.1"/>
</dbReference>
<accession>A0ABT6CI88</accession>
<reference evidence="1 2" key="1">
    <citation type="submission" date="2023-03" db="EMBL/GenBank/DDBJ databases">
        <title>Novosphingobium cyanobacteriorum sp. nov., isolated from a eutrophic reservoir during the Microcystis bloom period.</title>
        <authorList>
            <person name="Kang M."/>
            <person name="Le V."/>
            <person name="Ko S.-R."/>
            <person name="Lee S.-A."/>
            <person name="Ahn C.-Y."/>
        </authorList>
    </citation>
    <scope>NUCLEOTIDE SEQUENCE [LARGE SCALE GENOMIC DNA]</scope>
    <source>
        <strain evidence="1 2">HBC54</strain>
    </source>
</reference>